<reference evidence="1 2" key="1">
    <citation type="submission" date="2018-08" db="EMBL/GenBank/DDBJ databases">
        <title>Altererythrobacter sp.Ery1 and Ery12, the genome sequencing of novel strains in genus Alterythrobacter.</title>
        <authorList>
            <person name="Cheng H."/>
            <person name="Wu Y.-H."/>
            <person name="Fang C."/>
            <person name="Xu X.-W."/>
        </authorList>
    </citation>
    <scope>NUCLEOTIDE SEQUENCE [LARGE SCALE GENOMIC DNA]</scope>
    <source>
        <strain evidence="1 2">Ery1</strain>
    </source>
</reference>
<dbReference type="Pfam" id="PF09351">
    <property type="entry name" value="DUF1993"/>
    <property type="match status" value="1"/>
</dbReference>
<dbReference type="OrthoDB" id="338237at2"/>
<protein>
    <submittedName>
        <fullName evidence="1">DUF1993 domain-containing protein</fullName>
    </submittedName>
</protein>
<dbReference type="PANTHER" id="PTHR36922:SF1">
    <property type="entry name" value="DUF1993 DOMAIN-CONTAINING PROTEIN"/>
    <property type="match status" value="1"/>
</dbReference>
<keyword evidence="2" id="KW-1185">Reference proteome</keyword>
<name>A0A418NC93_9SPHN</name>
<dbReference type="SUPFAM" id="SSF109854">
    <property type="entry name" value="DinB/YfiT-like putative metalloenzymes"/>
    <property type="match status" value="1"/>
</dbReference>
<dbReference type="RefSeq" id="WP_119514331.1">
    <property type="nucleotide sequence ID" value="NZ_QXFK01000019.1"/>
</dbReference>
<sequence>MPLSLHAAFVPSALQMLGTTHHLIDRAEEWCSEEGCDPEQIVYAHIHDDMLPFAYQVKSVAVHTAGAIEAVGAGLFSPHLQEPPYDFAGLRTRLDDAIATLEGVSEADLETKIGAPMRFQMRDFTMDFTVEDFLLSFSQPNFYFHAATAYDILRMKGVSVGKRDFMGKLRIKRD</sequence>
<accession>A0A418NC93</accession>
<evidence type="ECO:0000313" key="2">
    <source>
        <dbReference type="Proteomes" id="UP000285092"/>
    </source>
</evidence>
<dbReference type="EMBL" id="QXFK01000019">
    <property type="protein sequence ID" value="RIV75405.1"/>
    <property type="molecule type" value="Genomic_DNA"/>
</dbReference>
<evidence type="ECO:0000313" key="1">
    <source>
        <dbReference type="EMBL" id="RIV75405.1"/>
    </source>
</evidence>
<dbReference type="InterPro" id="IPR034660">
    <property type="entry name" value="DinB/YfiT-like"/>
</dbReference>
<proteinExistence type="predicted"/>
<gene>
    <name evidence="1" type="ORF">D2V04_13900</name>
</gene>
<comment type="caution">
    <text evidence="1">The sequence shown here is derived from an EMBL/GenBank/DDBJ whole genome shotgun (WGS) entry which is preliminary data.</text>
</comment>
<dbReference type="Proteomes" id="UP000285092">
    <property type="component" value="Unassembled WGS sequence"/>
</dbReference>
<dbReference type="PANTHER" id="PTHR36922">
    <property type="entry name" value="BLL2446 PROTEIN"/>
    <property type="match status" value="1"/>
</dbReference>
<organism evidence="1 2">
    <name type="scientific">Pelagerythrobacter aerophilus</name>
    <dbReference type="NCBI Taxonomy" id="2306995"/>
    <lineage>
        <taxon>Bacteria</taxon>
        <taxon>Pseudomonadati</taxon>
        <taxon>Pseudomonadota</taxon>
        <taxon>Alphaproteobacteria</taxon>
        <taxon>Sphingomonadales</taxon>
        <taxon>Erythrobacteraceae</taxon>
        <taxon>Pelagerythrobacter</taxon>
    </lineage>
</organism>
<dbReference type="AlphaFoldDB" id="A0A418NC93"/>
<dbReference type="Gene3D" id="1.20.120.450">
    <property type="entry name" value="dinb family like domain"/>
    <property type="match status" value="1"/>
</dbReference>
<dbReference type="InterPro" id="IPR018531">
    <property type="entry name" value="DUF1993"/>
</dbReference>